<dbReference type="SUPFAM" id="SSF57997">
    <property type="entry name" value="Tropomyosin"/>
    <property type="match status" value="1"/>
</dbReference>
<keyword evidence="8" id="KW-1185">Reference proteome</keyword>
<feature type="compositionally biased region" description="Polar residues" evidence="4">
    <location>
        <begin position="294"/>
        <end position="318"/>
    </location>
</feature>
<dbReference type="PANTHER" id="PTHR23159:SF31">
    <property type="entry name" value="CENTROSOME-ASSOCIATED PROTEIN CEP250 ISOFORM X1"/>
    <property type="match status" value="1"/>
</dbReference>
<dbReference type="Pfam" id="PF12808">
    <property type="entry name" value="Mto2_bdg"/>
    <property type="match status" value="1"/>
</dbReference>
<dbReference type="EMBL" id="JAKWBI020000018">
    <property type="protein sequence ID" value="KAJ2906125.1"/>
    <property type="molecule type" value="Genomic_DNA"/>
</dbReference>
<evidence type="ECO:0000259" key="5">
    <source>
        <dbReference type="Pfam" id="PF07989"/>
    </source>
</evidence>
<dbReference type="GO" id="GO:0005815">
    <property type="term" value="C:microtubule organizing center"/>
    <property type="evidence" value="ECO:0007669"/>
    <property type="project" value="InterPro"/>
</dbReference>
<keyword evidence="3" id="KW-0175">Coiled coil</keyword>
<feature type="domain" description="Mto1-like Mto2p-binding" evidence="6">
    <location>
        <begin position="1470"/>
        <end position="1519"/>
    </location>
</feature>
<evidence type="ECO:0000256" key="2">
    <source>
        <dbReference type="ARBA" id="ARBA00022490"/>
    </source>
</evidence>
<feature type="region of interest" description="Disordered" evidence="4">
    <location>
        <begin position="466"/>
        <end position="489"/>
    </location>
</feature>
<keyword evidence="2" id="KW-0963">Cytoplasm</keyword>
<dbReference type="InterPro" id="IPR012943">
    <property type="entry name" value="Cnn_1N"/>
</dbReference>
<feature type="compositionally biased region" description="Basic and acidic residues" evidence="4">
    <location>
        <begin position="1379"/>
        <end position="1392"/>
    </location>
</feature>
<feature type="region of interest" description="Disordered" evidence="4">
    <location>
        <begin position="691"/>
        <end position="715"/>
    </location>
</feature>
<feature type="compositionally biased region" description="Low complexity" evidence="4">
    <location>
        <begin position="1414"/>
        <end position="1424"/>
    </location>
</feature>
<evidence type="ECO:0000259" key="6">
    <source>
        <dbReference type="Pfam" id="PF12808"/>
    </source>
</evidence>
<feature type="compositionally biased region" description="Polar residues" evidence="4">
    <location>
        <begin position="797"/>
        <end position="806"/>
    </location>
</feature>
<feature type="coiled-coil region" evidence="3">
    <location>
        <begin position="652"/>
        <end position="679"/>
    </location>
</feature>
<feature type="compositionally biased region" description="Polar residues" evidence="4">
    <location>
        <begin position="1425"/>
        <end position="1441"/>
    </location>
</feature>
<feature type="region of interest" description="Disordered" evidence="4">
    <location>
        <begin position="205"/>
        <end position="355"/>
    </location>
</feature>
<proteinExistence type="predicted"/>
<feature type="region of interest" description="Disordered" evidence="4">
    <location>
        <begin position="789"/>
        <end position="819"/>
    </location>
</feature>
<feature type="coiled-coil region" evidence="3">
    <location>
        <begin position="723"/>
        <end position="750"/>
    </location>
</feature>
<evidence type="ECO:0000313" key="7">
    <source>
        <dbReference type="EMBL" id="KAJ2906125.1"/>
    </source>
</evidence>
<feature type="region of interest" description="Disordered" evidence="4">
    <location>
        <begin position="1"/>
        <end position="84"/>
    </location>
</feature>
<protein>
    <submittedName>
        <fullName evidence="7">Anucleate primary sterigmata protein B</fullName>
    </submittedName>
</protein>
<dbReference type="GO" id="GO:0005737">
    <property type="term" value="C:cytoplasm"/>
    <property type="evidence" value="ECO:0007669"/>
    <property type="project" value="UniProtKB-SubCell"/>
</dbReference>
<dbReference type="Proteomes" id="UP001201980">
    <property type="component" value="Unassembled WGS sequence"/>
</dbReference>
<name>A0AAD5RZ17_9PEZI</name>
<feature type="compositionally biased region" description="Basic and acidic residues" evidence="4">
    <location>
        <begin position="562"/>
        <end position="573"/>
    </location>
</feature>
<accession>A0AAD5RZ17</accession>
<reference evidence="7" key="1">
    <citation type="submission" date="2022-07" db="EMBL/GenBank/DDBJ databases">
        <title>Draft genome sequence of Zalerion maritima ATCC 34329, a (micro)plastics degrading marine fungus.</title>
        <authorList>
            <person name="Paco A."/>
            <person name="Goncalves M.F.M."/>
            <person name="Rocha-Santos T.A.P."/>
            <person name="Alves A."/>
        </authorList>
    </citation>
    <scope>NUCLEOTIDE SEQUENCE</scope>
    <source>
        <strain evidence="7">ATCC 34329</strain>
    </source>
</reference>
<dbReference type="Gene3D" id="1.10.287.1490">
    <property type="match status" value="1"/>
</dbReference>
<feature type="compositionally biased region" description="Low complexity" evidence="4">
    <location>
        <begin position="337"/>
        <end position="348"/>
    </location>
</feature>
<feature type="domain" description="Centrosomin N-terminal motif 1" evidence="5">
    <location>
        <begin position="493"/>
        <end position="565"/>
    </location>
</feature>
<sequence length="1531" mass="173157">MSEESPESRLPADTTGLIAMSEHTDNSTFKFGPDSDTRTGTNNTVRDDLDLRPKSQCLDIDLDSRPMSVPPRRNNITASRNTRPIKPGDSYFDVSIDGLSANFSRIDPITEDVVREHLQDVESSFLPPISPLQTHNPEGVDDTYLFDRAATNARQRQSQDPRVSQLELEPMDQSVDAPSVLDTTPLSPLVEGDHTEELNLNLARNQDQGMEESHSGAVTPPTARKETFGDTSAVHGRTAQSFEGSPSPTAAAHARTVSRALSRASSRKNLSRNASVSRNPGDDGDDVPFGLELSSDQLGSSTNATTLRQQPSDQTLRKSGNGGETLRSGKRPKYLKSRNASQRSSASSFADHVDEGDSDATVGLGADYALQTGGAIPAMGISRSMSNMLSRSVSMGSMASGFEEFDESSGMIQRHHDSREMQLPDELDGILETPKPKNPLAAPTDTVIARHVRNVQVPESLAKEYKTQRGIKTPRGKTQEATFGTERKSKHMTLKEQSTTLDRLSKENFDLKLKVVFLNEKLGQLSEEGIKDMVKENVDLKTALAISQRDNKSLRRRTKQLEKQLKEADERPATSRSLGSDDESDDGEREEELIYLKERIEEYASEIERLKNENLSKEVEKRRMAESLRTMGERAPGDISAQEESDVWKDLLEQETARREHVDDENRRLRDELFRIKQEGLGSLHHTTNIYNISKKGRPGSPSRPTTGHSDMENGTVASSTLVDELQKDRDRLNHEVAELRREMNAQASMLTSRNREKDRLYQEIEDLKLSQRRGGPAPSTVDTILERSASRAGHDSSPSQVSGSHNGMDDAERDEYENRQAEMRDRINELKLQNQNLQTEINSCMNDFEAVLDEKRGLEEHIQGLQAELDAAENDLLILQKERDEALQEQEAIGVEFDRLRQEAQEEIDSLEEQEDRYKDEIGTLDAELKEKTEDLNSLQHKMREMSEAINQIEDKMDETNRKNDKLLQELSECNHEVENLEAQLRDSNDKTQRLNVQQENYQVEIGFLREEQENHIVKIGNLEATLDTAQQSLHEEKERAKELENRLASERRQRELVANREKEEVQQFVNELNREAGNAKDESRKLRKLLTNKEVETTEWKERLHELENNLRVALGDLNGTRSSLLKSIEKLQRELENTVRELDSTKSALVEKDRIIKQRDSLLESHGLESRKLSELLEKERQAHRNTKHQFDTFQKTHDHVSRTANSQEGRIHELETTRSQERRKLSQLEHQFRDQLTERNSLLLELWSRLSRICGSDWAHNNSLINGRALPSLESLGTMLPGFSKNLMAAVKMIDNMMGDLQGRIKGVERDLWKEYQALENQLDLRVKKVDRLEALVRNSIASGNLGPHSEGRVARLEEAYRQLKVENATLRAAQDARIRSGYTHDPEGGSPSPNVPTGPSMKQRRGIDTRTSTMRSTSSAGQNLAVNNNPSSNEISPQKPIDGATTPPTTSRGIPGSSAGTADNRWMFRLRDLEYKLKMEREARNLDRTAARQRLAQQSEENKSLRAEVVRLKRSGNFDDEEDEMR</sequence>
<evidence type="ECO:0000256" key="1">
    <source>
        <dbReference type="ARBA" id="ARBA00004496"/>
    </source>
</evidence>
<feature type="compositionally biased region" description="Basic and acidic residues" evidence="4">
    <location>
        <begin position="1505"/>
        <end position="1516"/>
    </location>
</feature>
<organism evidence="7 8">
    <name type="scientific">Zalerion maritima</name>
    <dbReference type="NCBI Taxonomy" id="339359"/>
    <lineage>
        <taxon>Eukaryota</taxon>
        <taxon>Fungi</taxon>
        <taxon>Dikarya</taxon>
        <taxon>Ascomycota</taxon>
        <taxon>Pezizomycotina</taxon>
        <taxon>Sordariomycetes</taxon>
        <taxon>Lulworthiomycetidae</taxon>
        <taxon>Lulworthiales</taxon>
        <taxon>Lulworthiaceae</taxon>
        <taxon>Zalerion</taxon>
    </lineage>
</organism>
<evidence type="ECO:0000256" key="3">
    <source>
        <dbReference type="SAM" id="Coils"/>
    </source>
</evidence>
<evidence type="ECO:0000313" key="8">
    <source>
        <dbReference type="Proteomes" id="UP001201980"/>
    </source>
</evidence>
<comment type="caution">
    <text evidence="7">The sequence shown here is derived from an EMBL/GenBank/DDBJ whole genome shotgun (WGS) entry which is preliminary data.</text>
</comment>
<feature type="region of interest" description="Disordered" evidence="4">
    <location>
        <begin position="1376"/>
        <end position="1467"/>
    </location>
</feature>
<gene>
    <name evidence="7" type="ORF">MKZ38_002840</name>
</gene>
<evidence type="ECO:0000256" key="4">
    <source>
        <dbReference type="SAM" id="MobiDB-lite"/>
    </source>
</evidence>
<dbReference type="Pfam" id="PF07989">
    <property type="entry name" value="Cnn_1N"/>
    <property type="match status" value="1"/>
</dbReference>
<dbReference type="PANTHER" id="PTHR23159">
    <property type="entry name" value="CENTROSOMAL PROTEIN 2"/>
    <property type="match status" value="1"/>
</dbReference>
<feature type="region of interest" description="Disordered" evidence="4">
    <location>
        <begin position="1488"/>
        <end position="1531"/>
    </location>
</feature>
<dbReference type="InterPro" id="IPR024545">
    <property type="entry name" value="Mto1-like_Mto2p-bd"/>
</dbReference>
<feature type="compositionally biased region" description="Acidic residues" evidence="4">
    <location>
        <begin position="580"/>
        <end position="590"/>
    </location>
</feature>
<comment type="subcellular location">
    <subcellularLocation>
        <location evidence="1">Cytoplasm</location>
    </subcellularLocation>
</comment>
<feature type="compositionally biased region" description="Polar residues" evidence="4">
    <location>
        <begin position="238"/>
        <end position="248"/>
    </location>
</feature>
<feature type="region of interest" description="Disordered" evidence="4">
    <location>
        <begin position="562"/>
        <end position="590"/>
    </location>
</feature>